<name>A0A6S7G7Q9_PARCT</name>
<dbReference type="EMBL" id="CACRXK020001073">
    <property type="protein sequence ID" value="CAB3986793.1"/>
    <property type="molecule type" value="Genomic_DNA"/>
</dbReference>
<comment type="caution">
    <text evidence="1">The sequence shown here is derived from an EMBL/GenBank/DDBJ whole genome shotgun (WGS) entry which is preliminary data.</text>
</comment>
<reference evidence="1" key="1">
    <citation type="submission" date="2020-04" db="EMBL/GenBank/DDBJ databases">
        <authorList>
            <person name="Alioto T."/>
            <person name="Alioto T."/>
            <person name="Gomez Garrido J."/>
        </authorList>
    </citation>
    <scope>NUCLEOTIDE SEQUENCE</scope>
    <source>
        <strain evidence="1">A484AB</strain>
    </source>
</reference>
<protein>
    <submittedName>
        <fullName evidence="1">Uncharacterized protein</fullName>
    </submittedName>
</protein>
<evidence type="ECO:0000313" key="2">
    <source>
        <dbReference type="Proteomes" id="UP001152795"/>
    </source>
</evidence>
<gene>
    <name evidence="1" type="ORF">PACLA_8A070432</name>
</gene>
<dbReference type="AlphaFoldDB" id="A0A6S7G7Q9"/>
<keyword evidence="2" id="KW-1185">Reference proteome</keyword>
<evidence type="ECO:0000313" key="1">
    <source>
        <dbReference type="EMBL" id="CAB3986793.1"/>
    </source>
</evidence>
<organism evidence="1 2">
    <name type="scientific">Paramuricea clavata</name>
    <name type="common">Red gorgonian</name>
    <name type="synonym">Violescent sea-whip</name>
    <dbReference type="NCBI Taxonomy" id="317549"/>
    <lineage>
        <taxon>Eukaryota</taxon>
        <taxon>Metazoa</taxon>
        <taxon>Cnidaria</taxon>
        <taxon>Anthozoa</taxon>
        <taxon>Octocorallia</taxon>
        <taxon>Malacalcyonacea</taxon>
        <taxon>Plexauridae</taxon>
        <taxon>Paramuricea</taxon>
    </lineage>
</organism>
<proteinExistence type="predicted"/>
<accession>A0A6S7G7Q9</accession>
<sequence length="148" mass="17235">MEQPTARRTLKRKKIIRTVLIFNCSESVDRIERILKRVSYGDIIITLELEKPILDVPFVGRNHTSKINVRLGEGWIGKDAEIGSLKYNANGKPYGIIVIFNISDLTPKIRRCWIKNLKNTEDTIHLGESEVIIRNDENFERLIKRSRY</sequence>
<dbReference type="Proteomes" id="UP001152795">
    <property type="component" value="Unassembled WGS sequence"/>
</dbReference>